<dbReference type="EMBL" id="UGRY01000002">
    <property type="protein sequence ID" value="SUA72837.1"/>
    <property type="molecule type" value="Genomic_DNA"/>
</dbReference>
<sequence length="225" mass="24865">MIPIRRRQPDSTKPLHTPVPGQLCNLDNAAAHHNGPDRNAPEPYRNVAQENRYRGPRGRSAIAVANAAVAVRAPIHAASRCPPRYRNHTATRATKPTAAKTWLPRTVSHPCTPVERAVGENPRPATYLRSRPWCAPRSAPWQTTDRAESLPVVALKAGAAKPISVMASPVGARQDVVEWATHVFHGRLLRFDAAGLSTRRWHGSIDPTYTADYRRGRPVRRRACS</sequence>
<dbReference type="AlphaFoldDB" id="A0A378Y8X0"/>
<proteinExistence type="predicted"/>
<evidence type="ECO:0000256" key="1">
    <source>
        <dbReference type="SAM" id="MobiDB-lite"/>
    </source>
</evidence>
<evidence type="ECO:0000313" key="3">
    <source>
        <dbReference type="Proteomes" id="UP000255467"/>
    </source>
</evidence>
<protein>
    <submittedName>
        <fullName evidence="2">Uncharacterized protein</fullName>
    </submittedName>
</protein>
<feature type="region of interest" description="Disordered" evidence="1">
    <location>
        <begin position="1"/>
        <end position="45"/>
    </location>
</feature>
<dbReference type="Proteomes" id="UP000255467">
    <property type="component" value="Unassembled WGS sequence"/>
</dbReference>
<name>A0A378Y8X0_9NOCA</name>
<evidence type="ECO:0000313" key="2">
    <source>
        <dbReference type="EMBL" id="SUA72837.1"/>
    </source>
</evidence>
<gene>
    <name evidence="2" type="ORF">NCTC1934_00267</name>
</gene>
<accession>A0A378Y8X0</accession>
<keyword evidence="3" id="KW-1185">Reference proteome</keyword>
<organism evidence="2 3">
    <name type="scientific">Nocardia otitidiscaviarum</name>
    <dbReference type="NCBI Taxonomy" id="1823"/>
    <lineage>
        <taxon>Bacteria</taxon>
        <taxon>Bacillati</taxon>
        <taxon>Actinomycetota</taxon>
        <taxon>Actinomycetes</taxon>
        <taxon>Mycobacteriales</taxon>
        <taxon>Nocardiaceae</taxon>
        <taxon>Nocardia</taxon>
    </lineage>
</organism>
<reference evidence="2 3" key="1">
    <citation type="submission" date="2018-06" db="EMBL/GenBank/DDBJ databases">
        <authorList>
            <consortium name="Pathogen Informatics"/>
            <person name="Doyle S."/>
        </authorList>
    </citation>
    <scope>NUCLEOTIDE SEQUENCE [LARGE SCALE GENOMIC DNA]</scope>
    <source>
        <strain evidence="2 3">NCTC1934</strain>
    </source>
</reference>